<feature type="region of interest" description="Disordered" evidence="1">
    <location>
        <begin position="1185"/>
        <end position="1229"/>
    </location>
</feature>
<proteinExistence type="predicted"/>
<feature type="compositionally biased region" description="Polar residues" evidence="1">
    <location>
        <begin position="1023"/>
        <end position="1033"/>
    </location>
</feature>
<evidence type="ECO:0000313" key="4">
    <source>
        <dbReference type="Proteomes" id="UP001201163"/>
    </source>
</evidence>
<comment type="caution">
    <text evidence="3">The sequence shown here is derived from an EMBL/GenBank/DDBJ whole genome shotgun (WGS) entry which is preliminary data.</text>
</comment>
<keyword evidence="4" id="KW-1185">Reference proteome</keyword>
<feature type="domain" description="Telomere-associated protein Rif1 N-terminal" evidence="2">
    <location>
        <begin position="124"/>
        <end position="284"/>
    </location>
</feature>
<dbReference type="EMBL" id="JAKELL010000039">
    <property type="protein sequence ID" value="KAH8989054.1"/>
    <property type="molecule type" value="Genomic_DNA"/>
</dbReference>
<protein>
    <recommendedName>
        <fullName evidence="2">Telomere-associated protein Rif1 N-terminal domain-containing protein</fullName>
    </recommendedName>
</protein>
<evidence type="ECO:0000256" key="1">
    <source>
        <dbReference type="SAM" id="MobiDB-lite"/>
    </source>
</evidence>
<organism evidence="3 4">
    <name type="scientific">Lactarius akahatsu</name>
    <dbReference type="NCBI Taxonomy" id="416441"/>
    <lineage>
        <taxon>Eukaryota</taxon>
        <taxon>Fungi</taxon>
        <taxon>Dikarya</taxon>
        <taxon>Basidiomycota</taxon>
        <taxon>Agaricomycotina</taxon>
        <taxon>Agaricomycetes</taxon>
        <taxon>Russulales</taxon>
        <taxon>Russulaceae</taxon>
        <taxon>Lactarius</taxon>
    </lineage>
</organism>
<accession>A0AAD4LIX8</accession>
<dbReference type="AlphaFoldDB" id="A0AAD4LIX8"/>
<dbReference type="Pfam" id="PF12231">
    <property type="entry name" value="Rif1_N"/>
    <property type="match status" value="1"/>
</dbReference>
<name>A0AAD4LIX8_9AGAM</name>
<sequence length="1229" mass="135058">MSMHSTIDNPLEHPDYFLGPVETIACSLSALSSGRLSLHDITEAYHTLSMRIRRSSSTLTVRTKSFPALEPLRRKGADVAAALRRDISWALHSSAPRISESSSLSEEGVSWEPTAYNKTRAADLSTLCHYALRLLSEIFRLPVLSSVFSAQHLGSLLEDVISIVRCPRLPSFNASKTTTLASWIVRTQELPKAILLPRIEDIFIYLKLILEASARDTSVNVTVVDVLNCVTNLLVRHRHVSIARLADLLPSIFPFIMHSSSELRHHAATVLASFSQTLITHRTLVDEKTIETICYHTHSFLTPETTRHPTSSRKFPPLLDSAVSSKSFGNVGENAPWAMILIASFSVLLGPSLFLHRGPLKLVMNIAQKALRHHPGRELNPHVWRTFIWSMTQLYLQQGPTAEAGDDIVQRCVLVLKQAIHGGLGTALVWSLLGMTSKGSQNSGTNTARWVIPSTVEIVRDMVSSKSQEIRDEACQLLVYLTCEARTSGGAAQEAEWTAEPLLSSFLFDGSLLRADKCQIEEIVSSTRVFSPRCLSPEEILSHWEPLSSCLVSVIQNCDSDLTTIVLPAWRSLLAVRAPLITLDGQSPTSVDFGSRLSSLLSLFLPDPSVPLSGDAESVAIQLRSLVVSRHLWAVVQSTFPRSWLTTVASSLLVATLQRTFHLADQDVLRDWSLLCSALIIVGTPNVFELVPHLDDELGSLEIRRQLWHLVAEQCVEQGPGKFRNVISVLILPIGSWSMSEDDLGIWERLLEQGLSSGKTSGGSGDVVDDIASRFPIIGPSFPVSTALRIAIAILKYLDLREGDSTPARMLAFLNATLVASYPPQSSTSDAVSALIRATQHMIMSTPVSLLESIVLAIQTGLAVWIEDQRFSLPGEAYNDILMPLYESLLQRLQQLSLPVTSLNALSSLLTSAFSHIPPPARGPAAFRRFFCTLHSGSCFSPPVVTYSDDLRVCIDACIRGYGGEWPSGMVPLSSQTQTQLQLQSETMLLVDLLAESGVTMDVGLPGLHMRSIEHEVVPDSQCPASNEATPASQRARVHSAQGPLQAVDLSAGLGSPDRRVSSESRSNRSLKRSHVSQDTPASKRRRAGPTNNKPYKLPAPLVRAARHDHRVHHSPLTPRTIPRTRFVMDCVEVAPLDEVLRRSERLAKKDNGRRPEHADDQTGREIIMGAPKTPFVRRTVRERLERDEIGELLRPPLSRPLTTHTSKSSRNARRSPATDSNVAVAGDA</sequence>
<dbReference type="Proteomes" id="UP001201163">
    <property type="component" value="Unassembled WGS sequence"/>
</dbReference>
<feature type="compositionally biased region" description="Low complexity" evidence="1">
    <location>
        <begin position="1193"/>
        <end position="1207"/>
    </location>
</feature>
<feature type="region of interest" description="Disordered" evidence="1">
    <location>
        <begin position="1020"/>
        <end position="1098"/>
    </location>
</feature>
<dbReference type="InterPro" id="IPR016024">
    <property type="entry name" value="ARM-type_fold"/>
</dbReference>
<evidence type="ECO:0000313" key="3">
    <source>
        <dbReference type="EMBL" id="KAH8989054.1"/>
    </source>
</evidence>
<feature type="compositionally biased region" description="Basic and acidic residues" evidence="1">
    <location>
        <begin position="1057"/>
        <end position="1067"/>
    </location>
</feature>
<gene>
    <name evidence="3" type="ORF">EDB92DRAFT_1869154</name>
</gene>
<dbReference type="SUPFAM" id="SSF48371">
    <property type="entry name" value="ARM repeat"/>
    <property type="match status" value="1"/>
</dbReference>
<evidence type="ECO:0000259" key="2">
    <source>
        <dbReference type="Pfam" id="PF12231"/>
    </source>
</evidence>
<reference evidence="3" key="1">
    <citation type="submission" date="2022-01" db="EMBL/GenBank/DDBJ databases">
        <title>Comparative genomics reveals a dynamic genome evolution in the ectomycorrhizal milk-cap (Lactarius) mushrooms.</title>
        <authorList>
            <consortium name="DOE Joint Genome Institute"/>
            <person name="Lebreton A."/>
            <person name="Tang N."/>
            <person name="Kuo A."/>
            <person name="LaButti K."/>
            <person name="Drula E."/>
            <person name="Barry K."/>
            <person name="Clum A."/>
            <person name="Lipzen A."/>
            <person name="Mousain D."/>
            <person name="Ng V."/>
            <person name="Wang R."/>
            <person name="Wang X."/>
            <person name="Dai Y."/>
            <person name="Henrissat B."/>
            <person name="Grigoriev I.V."/>
            <person name="Guerin-Laguette A."/>
            <person name="Yu F."/>
            <person name="Martin F.M."/>
        </authorList>
    </citation>
    <scope>NUCLEOTIDE SEQUENCE</scope>
    <source>
        <strain evidence="3">QP</strain>
    </source>
</reference>
<dbReference type="InterPro" id="IPR022031">
    <property type="entry name" value="Rif1_N"/>
</dbReference>